<gene>
    <name evidence="2" type="ORF">EV137_5779</name>
</gene>
<dbReference type="PANTHER" id="PTHR34310:SF9">
    <property type="entry name" value="BLR5716 PROTEIN"/>
    <property type="match status" value="1"/>
</dbReference>
<dbReference type="InterPro" id="IPR038694">
    <property type="entry name" value="DUF427_sf"/>
</dbReference>
<evidence type="ECO:0000259" key="1">
    <source>
        <dbReference type="Pfam" id="PF04248"/>
    </source>
</evidence>
<dbReference type="PANTHER" id="PTHR34310">
    <property type="entry name" value="DUF427 DOMAIN PROTEIN (AFU_ORTHOLOGUE AFUA_3G02220)"/>
    <property type="match status" value="1"/>
</dbReference>
<reference evidence="2 3" key="1">
    <citation type="submission" date="2019-03" db="EMBL/GenBank/DDBJ databases">
        <title>Genomic Encyclopedia of Type Strains, Phase III (KMG-III): the genomes of soil and plant-associated and newly described type strains.</title>
        <authorList>
            <person name="Whitman W."/>
        </authorList>
    </citation>
    <scope>NUCLEOTIDE SEQUENCE [LARGE SCALE GENOMIC DNA]</scope>
    <source>
        <strain evidence="2 3">VKMAc-2574</strain>
    </source>
</reference>
<feature type="domain" description="DUF427" evidence="1">
    <location>
        <begin position="40"/>
        <end position="132"/>
    </location>
</feature>
<organism evidence="2 3">
    <name type="scientific">Kribbella pratensis</name>
    <dbReference type="NCBI Taxonomy" id="2512112"/>
    <lineage>
        <taxon>Bacteria</taxon>
        <taxon>Bacillati</taxon>
        <taxon>Actinomycetota</taxon>
        <taxon>Actinomycetes</taxon>
        <taxon>Propionibacteriales</taxon>
        <taxon>Kribbellaceae</taxon>
        <taxon>Kribbella</taxon>
    </lineage>
</organism>
<dbReference type="Pfam" id="PF04248">
    <property type="entry name" value="NTP_transf_9"/>
    <property type="match status" value="1"/>
</dbReference>
<accession>A0ABY2FAS3</accession>
<keyword evidence="3" id="KW-1185">Reference proteome</keyword>
<evidence type="ECO:0000313" key="3">
    <source>
        <dbReference type="Proteomes" id="UP000295060"/>
    </source>
</evidence>
<proteinExistence type="predicted"/>
<dbReference type="Gene3D" id="2.170.150.40">
    <property type="entry name" value="Domain of unknown function (DUF427)"/>
    <property type="match status" value="1"/>
</dbReference>
<dbReference type="InterPro" id="IPR007361">
    <property type="entry name" value="DUF427"/>
</dbReference>
<dbReference type="Proteomes" id="UP000295060">
    <property type="component" value="Unassembled WGS sequence"/>
</dbReference>
<sequence length="140" mass="15259">MPDPGMAPARAGLSAVMAEKTVKIPGPDHPITVGKNPDRVVVKVGDQVIADTRDALSLQEASYPAVQYIPRDDVDLTLLERTEHQTYCPYKGDASYYSLLPAGADGVNAVWTYEQPYDAVADIRDHVAFYPDKVSIEIIA</sequence>
<dbReference type="EMBL" id="SODU01000003">
    <property type="protein sequence ID" value="TDW87696.1"/>
    <property type="molecule type" value="Genomic_DNA"/>
</dbReference>
<comment type="caution">
    <text evidence="2">The sequence shown here is derived from an EMBL/GenBank/DDBJ whole genome shotgun (WGS) entry which is preliminary data.</text>
</comment>
<name>A0ABY2FAS3_9ACTN</name>
<evidence type="ECO:0000313" key="2">
    <source>
        <dbReference type="EMBL" id="TDW87696.1"/>
    </source>
</evidence>
<protein>
    <submittedName>
        <fullName evidence="2">Uncharacterized protein (DUF427 family)</fullName>
    </submittedName>
</protein>